<proteinExistence type="predicted"/>
<dbReference type="SUPFAM" id="SSF143422">
    <property type="entry name" value="Transposase IS200-like"/>
    <property type="match status" value="1"/>
</dbReference>
<comment type="caution">
    <text evidence="2">The sequence shown here is derived from an EMBL/GenBank/DDBJ whole genome shotgun (WGS) entry which is preliminary data.</text>
</comment>
<reference evidence="2" key="1">
    <citation type="journal article" date="2021" name="PeerJ">
        <title>Extensive microbial diversity within the chicken gut microbiome revealed by metagenomics and culture.</title>
        <authorList>
            <person name="Gilroy R."/>
            <person name="Ravi A."/>
            <person name="Getino M."/>
            <person name="Pursley I."/>
            <person name="Horton D.L."/>
            <person name="Alikhan N.F."/>
            <person name="Baker D."/>
            <person name="Gharbi K."/>
            <person name="Hall N."/>
            <person name="Watson M."/>
            <person name="Adriaenssens E.M."/>
            <person name="Foster-Nyarko E."/>
            <person name="Jarju S."/>
            <person name="Secka A."/>
            <person name="Antonio M."/>
            <person name="Oren A."/>
            <person name="Chaudhuri R.R."/>
            <person name="La Ragione R."/>
            <person name="Hildebrand F."/>
            <person name="Pallen M.J."/>
        </authorList>
    </citation>
    <scope>NUCLEOTIDE SEQUENCE</scope>
    <source>
        <strain evidence="2">ChiGjej2B2-7701</strain>
    </source>
</reference>
<feature type="domain" description="Transposase IS200-like" evidence="1">
    <location>
        <begin position="9"/>
        <end position="123"/>
    </location>
</feature>
<accession>A0A921IQQ0</accession>
<dbReference type="AlphaFoldDB" id="A0A921IQQ0"/>
<evidence type="ECO:0000313" key="2">
    <source>
        <dbReference type="EMBL" id="HJG31307.1"/>
    </source>
</evidence>
<protein>
    <submittedName>
        <fullName evidence="2">Transposase</fullName>
    </submittedName>
</protein>
<dbReference type="SMART" id="SM01321">
    <property type="entry name" value="Y1_Tnp"/>
    <property type="match status" value="1"/>
</dbReference>
<name>A0A921IQQ0_9ACTN</name>
<gene>
    <name evidence="2" type="ORF">K8U80_07920</name>
</gene>
<dbReference type="InterPro" id="IPR036515">
    <property type="entry name" value="Transposase_17_sf"/>
</dbReference>
<dbReference type="InterPro" id="IPR002686">
    <property type="entry name" value="Transposase_17"/>
</dbReference>
<dbReference type="GO" id="GO:0006313">
    <property type="term" value="P:DNA transposition"/>
    <property type="evidence" value="ECO:0007669"/>
    <property type="project" value="InterPro"/>
</dbReference>
<evidence type="ECO:0000259" key="1">
    <source>
        <dbReference type="SMART" id="SM01321"/>
    </source>
</evidence>
<dbReference type="GO" id="GO:0003677">
    <property type="term" value="F:DNA binding"/>
    <property type="evidence" value="ECO:0007669"/>
    <property type="project" value="InterPro"/>
</dbReference>
<sequence>MDRIARVRSETGFYHVVSRGNNKRPIFSDDVDRHRFLKLLQDCCAQYDINIIAWCLMSNHVHLLFEDLHGQLSEAMKRLLGGYAAYFNARIGRIGHLFQGRFSSRAIDTDAYLLECVRYIHNNPANAHVAPADIYPWSSYREYMSEANITATGLILDMLDGPEGFSRFVADRDACTYCFEGTRVMSDEDARRIARAIARQRGIDPALIKDLPHARRADLALAMEDAGLMQRQIAEAIGMSQASVARMLKHRQR</sequence>
<dbReference type="Gene3D" id="3.30.70.1290">
    <property type="entry name" value="Transposase IS200-like"/>
    <property type="match status" value="1"/>
</dbReference>
<dbReference type="Proteomes" id="UP000746751">
    <property type="component" value="Unassembled WGS sequence"/>
</dbReference>
<dbReference type="PANTHER" id="PTHR34322">
    <property type="entry name" value="TRANSPOSASE, Y1_TNP DOMAIN-CONTAINING"/>
    <property type="match status" value="1"/>
</dbReference>
<dbReference type="PANTHER" id="PTHR34322:SF2">
    <property type="entry name" value="TRANSPOSASE IS200-LIKE DOMAIN-CONTAINING PROTEIN"/>
    <property type="match status" value="1"/>
</dbReference>
<dbReference type="Pfam" id="PF01797">
    <property type="entry name" value="Y1_Tnp"/>
    <property type="match status" value="1"/>
</dbReference>
<organism evidence="2 3">
    <name type="scientific">Collinsella ihumii</name>
    <dbReference type="NCBI Taxonomy" id="1720204"/>
    <lineage>
        <taxon>Bacteria</taxon>
        <taxon>Bacillati</taxon>
        <taxon>Actinomycetota</taxon>
        <taxon>Coriobacteriia</taxon>
        <taxon>Coriobacteriales</taxon>
        <taxon>Coriobacteriaceae</taxon>
        <taxon>Collinsella</taxon>
    </lineage>
</organism>
<evidence type="ECO:0000313" key="3">
    <source>
        <dbReference type="Proteomes" id="UP000746751"/>
    </source>
</evidence>
<dbReference type="GO" id="GO:0004803">
    <property type="term" value="F:transposase activity"/>
    <property type="evidence" value="ECO:0007669"/>
    <property type="project" value="InterPro"/>
</dbReference>
<dbReference type="EMBL" id="DYVF01000047">
    <property type="protein sequence ID" value="HJG31307.1"/>
    <property type="molecule type" value="Genomic_DNA"/>
</dbReference>
<reference evidence="2" key="2">
    <citation type="submission" date="2021-09" db="EMBL/GenBank/DDBJ databases">
        <authorList>
            <person name="Gilroy R."/>
        </authorList>
    </citation>
    <scope>NUCLEOTIDE SEQUENCE</scope>
    <source>
        <strain evidence="2">ChiGjej2B2-7701</strain>
    </source>
</reference>